<accession>A0ABS2VKN3</accession>
<gene>
    <name evidence="2" type="ORF">JS756_05700</name>
</gene>
<sequence>MNALPGHGPGPSDGDGPTASSRLPARGATPPEEPDLGLEYQDSIGLLRQLLNAYQAIETDFRERRLPVRQTPGE</sequence>
<feature type="region of interest" description="Disordered" evidence="1">
    <location>
        <begin position="1"/>
        <end position="37"/>
    </location>
</feature>
<organism evidence="2 3">
    <name type="scientific">Streptomyces actuosus</name>
    <dbReference type="NCBI Taxonomy" id="1885"/>
    <lineage>
        <taxon>Bacteria</taxon>
        <taxon>Bacillati</taxon>
        <taxon>Actinomycetota</taxon>
        <taxon>Actinomycetes</taxon>
        <taxon>Kitasatosporales</taxon>
        <taxon>Streptomycetaceae</taxon>
        <taxon>Streptomyces</taxon>
    </lineage>
</organism>
<name>A0ABS2VKN3_STRAS</name>
<evidence type="ECO:0008006" key="4">
    <source>
        <dbReference type="Google" id="ProtNLM"/>
    </source>
</evidence>
<reference evidence="2 3" key="1">
    <citation type="submission" date="2021-02" db="EMBL/GenBank/DDBJ databases">
        <title>Whole genome sequencing of Streptomyces actuosus VRA1.</title>
        <authorList>
            <person name="Sen G."/>
            <person name="Sen A."/>
        </authorList>
    </citation>
    <scope>NUCLEOTIDE SEQUENCE [LARGE SCALE GENOMIC DNA]</scope>
    <source>
        <strain evidence="2 3">VRA1</strain>
    </source>
</reference>
<dbReference type="Proteomes" id="UP000788262">
    <property type="component" value="Unassembled WGS sequence"/>
</dbReference>
<dbReference type="RefSeq" id="WP_205381831.1">
    <property type="nucleotide sequence ID" value="NZ_JAFFZS010000003.1"/>
</dbReference>
<evidence type="ECO:0000256" key="1">
    <source>
        <dbReference type="SAM" id="MobiDB-lite"/>
    </source>
</evidence>
<proteinExistence type="predicted"/>
<protein>
    <recommendedName>
        <fullName evidence="4">MarR family transcriptional regulator</fullName>
    </recommendedName>
</protein>
<keyword evidence="3" id="KW-1185">Reference proteome</keyword>
<evidence type="ECO:0000313" key="2">
    <source>
        <dbReference type="EMBL" id="MBN0043605.1"/>
    </source>
</evidence>
<evidence type="ECO:0000313" key="3">
    <source>
        <dbReference type="Proteomes" id="UP000788262"/>
    </source>
</evidence>
<dbReference type="EMBL" id="JAFFZS010000003">
    <property type="protein sequence ID" value="MBN0043605.1"/>
    <property type="molecule type" value="Genomic_DNA"/>
</dbReference>
<comment type="caution">
    <text evidence="2">The sequence shown here is derived from an EMBL/GenBank/DDBJ whole genome shotgun (WGS) entry which is preliminary data.</text>
</comment>